<evidence type="ECO:0000256" key="4">
    <source>
        <dbReference type="ARBA" id="ARBA00023125"/>
    </source>
</evidence>
<keyword evidence="5 6" id="KW-0544">Nucleosome core</keyword>
<evidence type="ECO:0000313" key="9">
    <source>
        <dbReference type="Proteomes" id="UP000314985"/>
    </source>
</evidence>
<dbReference type="PRINTS" id="PR00620">
    <property type="entry name" value="HISTONEH2A"/>
</dbReference>
<dbReference type="SMART" id="SM00414">
    <property type="entry name" value="H2A"/>
    <property type="match status" value="1"/>
</dbReference>
<dbReference type="InterPro" id="IPR002119">
    <property type="entry name" value="Histone_H2A"/>
</dbReference>
<accession>A0A4X1VGR9</accession>
<keyword evidence="6" id="KW-0539">Nucleus</keyword>
<dbReference type="InterPro" id="IPR009072">
    <property type="entry name" value="Histone-fold"/>
</dbReference>
<organism evidence="8 9">
    <name type="scientific">Sus scrofa</name>
    <name type="common">Pig</name>
    <dbReference type="NCBI Taxonomy" id="9823"/>
    <lineage>
        <taxon>Eukaryota</taxon>
        <taxon>Metazoa</taxon>
        <taxon>Chordata</taxon>
        <taxon>Craniata</taxon>
        <taxon>Vertebrata</taxon>
        <taxon>Euteleostomi</taxon>
        <taxon>Mammalia</taxon>
        <taxon>Eutheria</taxon>
        <taxon>Laurasiatheria</taxon>
        <taxon>Artiodactyla</taxon>
        <taxon>Suina</taxon>
        <taxon>Suidae</taxon>
        <taxon>Sus</taxon>
    </lineage>
</organism>
<keyword evidence="2 6" id="KW-0158">Chromosome</keyword>
<dbReference type="Gene3D" id="1.10.20.10">
    <property type="entry name" value="Histone, subunit A"/>
    <property type="match status" value="1"/>
</dbReference>
<evidence type="ECO:0000256" key="2">
    <source>
        <dbReference type="ARBA" id="ARBA00022454"/>
    </source>
</evidence>
<name>A0A4X1VGR9_PIG</name>
<dbReference type="InterPro" id="IPR032454">
    <property type="entry name" value="Histone_H2A_C"/>
</dbReference>
<feature type="domain" description="Histone H2A C-terminal" evidence="7">
    <location>
        <begin position="67"/>
        <end position="91"/>
    </location>
</feature>
<dbReference type="SUPFAM" id="SSF47113">
    <property type="entry name" value="Histone-fold"/>
    <property type="match status" value="1"/>
</dbReference>
<dbReference type="Pfam" id="PF16211">
    <property type="entry name" value="Histone_H2A_C"/>
    <property type="match status" value="1"/>
</dbReference>
<dbReference type="GO" id="GO:0046982">
    <property type="term" value="F:protein heterodimerization activity"/>
    <property type="evidence" value="ECO:0007669"/>
    <property type="project" value="InterPro"/>
</dbReference>
<evidence type="ECO:0000259" key="7">
    <source>
        <dbReference type="Pfam" id="PF16211"/>
    </source>
</evidence>
<proteinExistence type="inferred from homology"/>
<evidence type="ECO:0000313" key="8">
    <source>
        <dbReference type="Ensembl" id="ENSSSCP00070041021.1"/>
    </source>
</evidence>
<sequence>MTPKFAGETCSKAWKDFGKSKTKAGSRSQRASLQFPVFELAGNASKNLKVMCITPHHLQLAIRGKVLDYLIKATVAGGGVIPHIHKSLGRKDNRSLPKGCLDCLLSQDSNYSNSLVIAVDRISVNYTILRFGIPFE</sequence>
<evidence type="ECO:0000256" key="3">
    <source>
        <dbReference type="ARBA" id="ARBA00022843"/>
    </source>
</evidence>
<dbReference type="Ensembl" id="ENSSSCT00070048587.1">
    <property type="protein sequence ID" value="ENSSSCP00070041021.1"/>
    <property type="gene ID" value="ENSSSCG00070024342.1"/>
</dbReference>
<comment type="similarity">
    <text evidence="6">Belongs to the histone H2A family.</text>
</comment>
<reference evidence="8" key="2">
    <citation type="submission" date="2025-08" db="UniProtKB">
        <authorList>
            <consortium name="Ensembl"/>
        </authorList>
    </citation>
    <scope>IDENTIFICATION</scope>
</reference>
<comment type="subcellular location">
    <subcellularLocation>
        <location evidence="1">Chromosome</location>
    </subcellularLocation>
    <subcellularLocation>
        <location evidence="6">Nucleus</location>
    </subcellularLocation>
</comment>
<reference evidence="8 9" key="1">
    <citation type="submission" date="2017-08" db="EMBL/GenBank/DDBJ databases">
        <title>USMARCv1.0.</title>
        <authorList>
            <person name="Hannum G.I."/>
            <person name="Koren S."/>
            <person name="Schroeder S.G."/>
            <person name="Chin S.C."/>
            <person name="Nonneman D.J."/>
            <person name="Becker S.A."/>
            <person name="Rosen B.D."/>
            <person name="Bickhart D.M."/>
            <person name="Putnam N.H."/>
            <person name="Green R.E."/>
            <person name="Tuggle C.K."/>
            <person name="Liu H."/>
            <person name="Rohrer G.A."/>
            <person name="Warr A."/>
            <person name="Hall R."/>
            <person name="Kim K."/>
            <person name="Hume D.A."/>
            <person name="Talbot R."/>
            <person name="Chow W."/>
            <person name="Howe K."/>
            <person name="Schwartz A.S."/>
            <person name="Watson M."/>
            <person name="Archibald A.L."/>
            <person name="Phillippy A.M."/>
            <person name="Smith T.P.L."/>
        </authorList>
    </citation>
    <scope>NUCLEOTIDE SEQUENCE [LARGE SCALE GENOMIC DNA]</scope>
</reference>
<protein>
    <recommendedName>
        <fullName evidence="6">Histone H2A</fullName>
    </recommendedName>
</protein>
<dbReference type="GO" id="GO:0030527">
    <property type="term" value="F:structural constituent of chromatin"/>
    <property type="evidence" value="ECO:0007669"/>
    <property type="project" value="InterPro"/>
</dbReference>
<dbReference type="GO" id="GO:0005634">
    <property type="term" value="C:nucleus"/>
    <property type="evidence" value="ECO:0007669"/>
    <property type="project" value="UniProtKB-SubCell"/>
</dbReference>
<dbReference type="Proteomes" id="UP000314985">
    <property type="component" value="Chromosome 1"/>
</dbReference>
<evidence type="ECO:0000256" key="6">
    <source>
        <dbReference type="RuleBase" id="RU003767"/>
    </source>
</evidence>
<evidence type="ECO:0000256" key="5">
    <source>
        <dbReference type="ARBA" id="ARBA00023269"/>
    </source>
</evidence>
<dbReference type="GO" id="GO:0003677">
    <property type="term" value="F:DNA binding"/>
    <property type="evidence" value="ECO:0007669"/>
    <property type="project" value="UniProtKB-KW"/>
</dbReference>
<dbReference type="AlphaFoldDB" id="A0A4X1VGR9"/>
<evidence type="ECO:0000256" key="1">
    <source>
        <dbReference type="ARBA" id="ARBA00004286"/>
    </source>
</evidence>
<dbReference type="PANTHER" id="PTHR23430">
    <property type="entry name" value="HISTONE H2A"/>
    <property type="match status" value="1"/>
</dbReference>
<dbReference type="GO" id="GO:0000786">
    <property type="term" value="C:nucleosome"/>
    <property type="evidence" value="ECO:0007669"/>
    <property type="project" value="UniProtKB-KW"/>
</dbReference>
<keyword evidence="3" id="KW-0832">Ubl conjugation</keyword>
<comment type="subunit">
    <text evidence="6">The nucleosome is a histone octamer containing two molecules each of H2A, H2B, H3 and H4 assembled in one H3-H4 heterotetramer and two H2A-H2B heterodimers. The octamer wraps approximately 147 bp of DNA.</text>
</comment>
<keyword evidence="4 6" id="KW-0238">DNA-binding</keyword>